<organism evidence="3">
    <name type="scientific">viral metagenome</name>
    <dbReference type="NCBI Taxonomy" id="1070528"/>
    <lineage>
        <taxon>unclassified sequences</taxon>
        <taxon>metagenomes</taxon>
        <taxon>organismal metagenomes</taxon>
    </lineage>
</organism>
<dbReference type="GO" id="GO:0006366">
    <property type="term" value="P:transcription by RNA polymerase II"/>
    <property type="evidence" value="ECO:0007669"/>
    <property type="project" value="TreeGrafter"/>
</dbReference>
<protein>
    <recommendedName>
        <fullName evidence="2">RNA polymerase subunit H/Rpb5 C-terminal domain-containing protein</fullName>
    </recommendedName>
</protein>
<evidence type="ECO:0000256" key="1">
    <source>
        <dbReference type="ARBA" id="ARBA00023163"/>
    </source>
</evidence>
<dbReference type="InterPro" id="IPR014381">
    <property type="entry name" value="Arch_Rpo5/euc_Rpb5"/>
</dbReference>
<evidence type="ECO:0000259" key="2">
    <source>
        <dbReference type="Pfam" id="PF01191"/>
    </source>
</evidence>
<dbReference type="Gene3D" id="3.40.1340.10">
    <property type="entry name" value="RNA polymerase, Rpb5, N-terminal domain"/>
    <property type="match status" value="1"/>
</dbReference>
<accession>A0A6C0KDH0</accession>
<dbReference type="GO" id="GO:0003899">
    <property type="term" value="F:DNA-directed RNA polymerase activity"/>
    <property type="evidence" value="ECO:0007669"/>
    <property type="project" value="InterPro"/>
</dbReference>
<reference evidence="3" key="1">
    <citation type="journal article" date="2020" name="Nature">
        <title>Giant virus diversity and host interactions through global metagenomics.</title>
        <authorList>
            <person name="Schulz F."/>
            <person name="Roux S."/>
            <person name="Paez-Espino D."/>
            <person name="Jungbluth S."/>
            <person name="Walsh D.A."/>
            <person name="Denef V.J."/>
            <person name="McMahon K.D."/>
            <person name="Konstantinidis K.T."/>
            <person name="Eloe-Fadrosh E.A."/>
            <person name="Kyrpides N.C."/>
            <person name="Woyke T."/>
        </authorList>
    </citation>
    <scope>NUCLEOTIDE SEQUENCE</scope>
    <source>
        <strain evidence="3">GVMAG-S-3300010158-109</strain>
    </source>
</reference>
<dbReference type="GO" id="GO:0005666">
    <property type="term" value="C:RNA polymerase III complex"/>
    <property type="evidence" value="ECO:0007669"/>
    <property type="project" value="TreeGrafter"/>
</dbReference>
<feature type="domain" description="RNA polymerase subunit H/Rpb5 C-terminal" evidence="2">
    <location>
        <begin position="113"/>
        <end position="177"/>
    </location>
</feature>
<dbReference type="PANTHER" id="PTHR10535">
    <property type="entry name" value="DNA-DIRECTED RNA POLYMERASES I, II, AND III SUBUNIT RPABC1"/>
    <property type="match status" value="1"/>
</dbReference>
<name>A0A6C0KDH0_9ZZZZ</name>
<dbReference type="SUPFAM" id="SSF53036">
    <property type="entry name" value="Eukaryotic RPB5 N-terminal domain"/>
    <property type="match status" value="1"/>
</dbReference>
<sequence>MEKQAIKVLSEIVTDRDYRIEYISCPDQDQGPDVPPYCIKARNIQNDIILCFLSDEDKLNIQGIKDRISIMNKEGSTRCIVVYRSSVTSSAKKSLETLEYEFELFGIHELQLNITKHRLVPRHSKVSQTEKDELDKHYKGKLPFLLQSDAVCRYYTFKKGEYVRITRKDGTIVYRVVK</sequence>
<dbReference type="GO" id="GO:0003677">
    <property type="term" value="F:DNA binding"/>
    <property type="evidence" value="ECO:0007669"/>
    <property type="project" value="InterPro"/>
</dbReference>
<dbReference type="GO" id="GO:0006362">
    <property type="term" value="P:transcription elongation by RNA polymerase I"/>
    <property type="evidence" value="ECO:0007669"/>
    <property type="project" value="TreeGrafter"/>
</dbReference>
<keyword evidence="1" id="KW-0804">Transcription</keyword>
<dbReference type="InterPro" id="IPR035913">
    <property type="entry name" value="RPB5-like_sf"/>
</dbReference>
<dbReference type="Pfam" id="PF01191">
    <property type="entry name" value="RNA_pol_Rpb5_C"/>
    <property type="match status" value="1"/>
</dbReference>
<dbReference type="InterPro" id="IPR036710">
    <property type="entry name" value="RNA_pol_Rpb5_N_sf"/>
</dbReference>
<dbReference type="SUPFAM" id="SSF55287">
    <property type="entry name" value="RPB5-like RNA polymerase subunit"/>
    <property type="match status" value="1"/>
</dbReference>
<dbReference type="EMBL" id="MN740867">
    <property type="protein sequence ID" value="QHU15709.1"/>
    <property type="molecule type" value="Genomic_DNA"/>
</dbReference>
<dbReference type="GO" id="GO:0005665">
    <property type="term" value="C:RNA polymerase II, core complex"/>
    <property type="evidence" value="ECO:0007669"/>
    <property type="project" value="TreeGrafter"/>
</dbReference>
<evidence type="ECO:0000313" key="3">
    <source>
        <dbReference type="EMBL" id="QHU15709.1"/>
    </source>
</evidence>
<dbReference type="PANTHER" id="PTHR10535:SF0">
    <property type="entry name" value="DNA-DIRECTED RNA POLYMERASES I, II, AND III SUBUNIT RPABC1"/>
    <property type="match status" value="1"/>
</dbReference>
<dbReference type="AlphaFoldDB" id="A0A6C0KDH0"/>
<dbReference type="InterPro" id="IPR000783">
    <property type="entry name" value="RNA_pol_subH/Rpb5_C"/>
</dbReference>
<dbReference type="Gene3D" id="3.90.940.20">
    <property type="entry name" value="RPB5-like RNA polymerase subunit"/>
    <property type="match status" value="1"/>
</dbReference>
<proteinExistence type="predicted"/>
<dbReference type="GO" id="GO:0042797">
    <property type="term" value="P:tRNA transcription by RNA polymerase III"/>
    <property type="evidence" value="ECO:0007669"/>
    <property type="project" value="TreeGrafter"/>
</dbReference>
<dbReference type="GO" id="GO:0005736">
    <property type="term" value="C:RNA polymerase I complex"/>
    <property type="evidence" value="ECO:0007669"/>
    <property type="project" value="TreeGrafter"/>
</dbReference>